<dbReference type="PRINTS" id="PR00080">
    <property type="entry name" value="SDRFAMILY"/>
</dbReference>
<dbReference type="CDD" id="cd05233">
    <property type="entry name" value="SDR_c"/>
    <property type="match status" value="1"/>
</dbReference>
<evidence type="ECO:0000313" key="3">
    <source>
        <dbReference type="EMBL" id="MBB4631629.1"/>
    </source>
</evidence>
<dbReference type="RefSeq" id="WP_184066656.1">
    <property type="nucleotide sequence ID" value="NZ_JACHNZ010000011.1"/>
</dbReference>
<dbReference type="SUPFAM" id="SSF51735">
    <property type="entry name" value="NAD(P)-binding Rossmann-fold domains"/>
    <property type="match status" value="1"/>
</dbReference>
<dbReference type="InterPro" id="IPR036291">
    <property type="entry name" value="NAD(P)-bd_dom_sf"/>
</dbReference>
<dbReference type="InterPro" id="IPR002347">
    <property type="entry name" value="SDR_fam"/>
</dbReference>
<comment type="caution">
    <text evidence="3">The sequence shown here is derived from an EMBL/GenBank/DDBJ whole genome shotgun (WGS) entry which is preliminary data.</text>
</comment>
<reference evidence="3 4" key="1">
    <citation type="submission" date="2020-08" db="EMBL/GenBank/DDBJ databases">
        <title>Genomic Encyclopedia of Type Strains, Phase IV (KMG-IV): sequencing the most valuable type-strain genomes for metagenomic binning, comparative biology and taxonomic classification.</title>
        <authorList>
            <person name="Goeker M."/>
        </authorList>
    </citation>
    <scope>NUCLEOTIDE SEQUENCE [LARGE SCALE GENOMIC DNA]</scope>
    <source>
        <strain evidence="3 4">DSM 17328</strain>
    </source>
</reference>
<dbReference type="PANTHER" id="PTHR24321">
    <property type="entry name" value="DEHYDROGENASES, SHORT CHAIN"/>
    <property type="match status" value="1"/>
</dbReference>
<dbReference type="Gene3D" id="3.40.50.720">
    <property type="entry name" value="NAD(P)-binding Rossmann-like Domain"/>
    <property type="match status" value="1"/>
</dbReference>
<evidence type="ECO:0000256" key="2">
    <source>
        <dbReference type="ARBA" id="ARBA00023002"/>
    </source>
</evidence>
<dbReference type="Pfam" id="PF13561">
    <property type="entry name" value="adh_short_C2"/>
    <property type="match status" value="1"/>
</dbReference>
<dbReference type="AlphaFoldDB" id="A0A7W7B094"/>
<dbReference type="EMBL" id="JACHNZ010000011">
    <property type="protein sequence ID" value="MBB4631629.1"/>
    <property type="molecule type" value="Genomic_DNA"/>
</dbReference>
<evidence type="ECO:0000313" key="4">
    <source>
        <dbReference type="Proteomes" id="UP000566324"/>
    </source>
</evidence>
<protein>
    <submittedName>
        <fullName evidence="3">NAD(P)-dependent dehydrogenase (Short-subunit alcohol dehydrogenase family)</fullName>
    </submittedName>
</protein>
<comment type="similarity">
    <text evidence="1">Belongs to the short-chain dehydrogenases/reductases (SDR) family.</text>
</comment>
<proteinExistence type="inferred from homology"/>
<name>A0A7W7B094_9SPHN</name>
<evidence type="ECO:0000256" key="1">
    <source>
        <dbReference type="ARBA" id="ARBA00006484"/>
    </source>
</evidence>
<keyword evidence="4" id="KW-1185">Reference proteome</keyword>
<dbReference type="GO" id="GO:0016491">
    <property type="term" value="F:oxidoreductase activity"/>
    <property type="evidence" value="ECO:0007669"/>
    <property type="project" value="UniProtKB-KW"/>
</dbReference>
<gene>
    <name evidence="3" type="ORF">GGQ98_001241</name>
</gene>
<dbReference type="Proteomes" id="UP000566324">
    <property type="component" value="Unassembled WGS sequence"/>
</dbReference>
<dbReference type="PANTHER" id="PTHR24321:SF14">
    <property type="entry name" value="SHORT-CHAIN TYPE DEHYDROGENASE_REDUCTASE BLR2146-RELATED"/>
    <property type="match status" value="1"/>
</dbReference>
<keyword evidence="2" id="KW-0560">Oxidoreductase</keyword>
<dbReference type="FunFam" id="3.40.50.720:FF:000084">
    <property type="entry name" value="Short-chain dehydrogenase reductase"/>
    <property type="match status" value="1"/>
</dbReference>
<dbReference type="PRINTS" id="PR00081">
    <property type="entry name" value="GDHRDH"/>
</dbReference>
<sequence length="269" mass="28154">MGKLSGKVAMITGAASGIGRACAIRMAADGAVVTIADINMESAAQVVAEISDAGGTVEAIYCDITVEESIKAAIEGVAAKHGRLDILHNNAAYVPIEVLEADVDILTIPTAMWDKVMEGTLRGTMLGCRYGVIEMLKTGGGSIINTSSMYGVGAFNRQPAYGVSKAGINMLTEYVATAFGKRGVRCNAVAPSMISTPLLRSFIPEALVKLNEDATLTPFLGEPEDIAAIVAFLASDDARYLNGQVIRADGGTTAHLPTYSDARRFFGEA</sequence>
<accession>A0A7W7B094</accession>
<organism evidence="3 4">
    <name type="scientific">Sphingosinicella soli</name>
    <dbReference type="NCBI Taxonomy" id="333708"/>
    <lineage>
        <taxon>Bacteria</taxon>
        <taxon>Pseudomonadati</taxon>
        <taxon>Pseudomonadota</taxon>
        <taxon>Alphaproteobacteria</taxon>
        <taxon>Sphingomonadales</taxon>
        <taxon>Sphingosinicellaceae</taxon>
        <taxon>Sphingosinicella</taxon>
    </lineage>
</organism>